<dbReference type="EMBL" id="MCGE01000048">
    <property type="protein sequence ID" value="ORZ04785.1"/>
    <property type="molecule type" value="Genomic_DNA"/>
</dbReference>
<gene>
    <name evidence="2" type="ORF">BCR42DRAFT_444081</name>
</gene>
<dbReference type="Gene3D" id="2.40.70.10">
    <property type="entry name" value="Acid Proteases"/>
    <property type="match status" value="1"/>
</dbReference>
<accession>A0A1X2HY06</accession>
<organism evidence="2 3">
    <name type="scientific">Absidia repens</name>
    <dbReference type="NCBI Taxonomy" id="90262"/>
    <lineage>
        <taxon>Eukaryota</taxon>
        <taxon>Fungi</taxon>
        <taxon>Fungi incertae sedis</taxon>
        <taxon>Mucoromycota</taxon>
        <taxon>Mucoromycotina</taxon>
        <taxon>Mucoromycetes</taxon>
        <taxon>Mucorales</taxon>
        <taxon>Cunninghamellaceae</taxon>
        <taxon>Absidia</taxon>
    </lineage>
</organism>
<dbReference type="Proteomes" id="UP000193560">
    <property type="component" value="Unassembled WGS sequence"/>
</dbReference>
<evidence type="ECO:0000313" key="2">
    <source>
        <dbReference type="EMBL" id="ORZ04785.1"/>
    </source>
</evidence>
<dbReference type="AlphaFoldDB" id="A0A1X2HY06"/>
<dbReference type="InterPro" id="IPR021109">
    <property type="entry name" value="Peptidase_aspartic_dom_sf"/>
</dbReference>
<proteinExistence type="predicted"/>
<protein>
    <submittedName>
        <fullName evidence="2">Uncharacterized protein</fullName>
    </submittedName>
</protein>
<comment type="caution">
    <text evidence="2">The sequence shown here is derived from an EMBL/GenBank/DDBJ whole genome shotgun (WGS) entry which is preliminary data.</text>
</comment>
<feature type="region of interest" description="Disordered" evidence="1">
    <location>
        <begin position="1"/>
        <end position="24"/>
    </location>
</feature>
<name>A0A1X2HY06_9FUNG</name>
<keyword evidence="3" id="KW-1185">Reference proteome</keyword>
<sequence length="108" mass="11713">MIRYRGTNNNHDHEGGNCSVSSRTSGITVAPPFARVTASILSGMADVEGSIYSTMEDDYVNEQHAYKVNTLRQSTPFTIPVEINQDELKAVVDTNASVSVISSTLGIY</sequence>
<reference evidence="2 3" key="1">
    <citation type="submission" date="2016-07" db="EMBL/GenBank/DDBJ databases">
        <title>Pervasive Adenine N6-methylation of Active Genes in Fungi.</title>
        <authorList>
            <consortium name="DOE Joint Genome Institute"/>
            <person name="Mondo S.J."/>
            <person name="Dannebaum R.O."/>
            <person name="Kuo R.C."/>
            <person name="Labutti K."/>
            <person name="Haridas S."/>
            <person name="Kuo A."/>
            <person name="Salamov A."/>
            <person name="Ahrendt S.R."/>
            <person name="Lipzen A."/>
            <person name="Sullivan W."/>
            <person name="Andreopoulos W.B."/>
            <person name="Clum A."/>
            <person name="Lindquist E."/>
            <person name="Daum C."/>
            <person name="Ramamoorthy G.K."/>
            <person name="Gryganskyi A."/>
            <person name="Culley D."/>
            <person name="Magnuson J.K."/>
            <person name="James T.Y."/>
            <person name="O'Malley M.A."/>
            <person name="Stajich J.E."/>
            <person name="Spatafora J.W."/>
            <person name="Visel A."/>
            <person name="Grigoriev I.V."/>
        </authorList>
    </citation>
    <scope>NUCLEOTIDE SEQUENCE [LARGE SCALE GENOMIC DNA]</scope>
    <source>
        <strain evidence="2 3">NRRL 1336</strain>
    </source>
</reference>
<evidence type="ECO:0000313" key="3">
    <source>
        <dbReference type="Proteomes" id="UP000193560"/>
    </source>
</evidence>
<evidence type="ECO:0000256" key="1">
    <source>
        <dbReference type="SAM" id="MobiDB-lite"/>
    </source>
</evidence>